<comment type="subcellular location">
    <subcellularLocation>
        <location evidence="1">Membrane</location>
        <topology evidence="1">Multi-pass membrane protein</topology>
    </subcellularLocation>
</comment>
<dbReference type="PANTHER" id="PTHR42948:SF1">
    <property type="entry name" value="TRANSPORTER"/>
    <property type="match status" value="1"/>
</dbReference>
<keyword evidence="3 6" id="KW-0812">Transmembrane</keyword>
<dbReference type="NCBIfam" id="NF037979">
    <property type="entry name" value="Na_transp"/>
    <property type="match status" value="1"/>
</dbReference>
<evidence type="ECO:0000256" key="3">
    <source>
        <dbReference type="ARBA" id="ARBA00022692"/>
    </source>
</evidence>
<sequence>MTEKRHQCASNLGFILAAAGSAVGLGNIWKFPGKVGAYGGGAFLLCYLLIVFLVGFPVMLAELSIGRATQKNVVGAFRTLNPRWRFAGYIGIVTLFVILSYYCVVGGWVLKYVQIYAAGAHFGAGPGAYADYFSAFSARPVEPLLWGLGFLVLCIVVVVRGVSQGIEKVSKVLMPLLFLLLAGLVVYSVTRPGAGEGLRFLFGIDPARLSGDTLVGALGQAFFPCPWAWASW</sequence>
<dbReference type="Pfam" id="PF00209">
    <property type="entry name" value="SNF"/>
    <property type="match status" value="2"/>
</dbReference>
<feature type="transmembrane region" description="Helical" evidence="6">
    <location>
        <begin position="12"/>
        <end position="29"/>
    </location>
</feature>
<evidence type="ECO:0000313" key="7">
    <source>
        <dbReference type="EMBL" id="CUO69560.1"/>
    </source>
</evidence>
<evidence type="ECO:0000256" key="4">
    <source>
        <dbReference type="ARBA" id="ARBA00022989"/>
    </source>
</evidence>
<reference evidence="7 8" key="1">
    <citation type="submission" date="2015-09" db="EMBL/GenBank/DDBJ databases">
        <authorList>
            <consortium name="Pathogen Informatics"/>
        </authorList>
    </citation>
    <scope>NUCLEOTIDE SEQUENCE [LARGE SCALE GENOMIC DNA]</scope>
    <source>
        <strain evidence="7 8">2789STDY5608854</strain>
    </source>
</reference>
<dbReference type="EMBL" id="CYZT01000145">
    <property type="protein sequence ID" value="CUO69560.1"/>
    <property type="molecule type" value="Genomic_DNA"/>
</dbReference>
<evidence type="ECO:0000313" key="8">
    <source>
        <dbReference type="Proteomes" id="UP000095746"/>
    </source>
</evidence>
<keyword evidence="5 6" id="KW-0472">Membrane</keyword>
<feature type="transmembrane region" description="Helical" evidence="6">
    <location>
        <begin position="172"/>
        <end position="190"/>
    </location>
</feature>
<dbReference type="Proteomes" id="UP000095746">
    <property type="component" value="Unassembled WGS sequence"/>
</dbReference>
<evidence type="ECO:0000256" key="5">
    <source>
        <dbReference type="ARBA" id="ARBA00023136"/>
    </source>
</evidence>
<evidence type="ECO:0000256" key="6">
    <source>
        <dbReference type="SAM" id="Phobius"/>
    </source>
</evidence>
<dbReference type="InterPro" id="IPR000175">
    <property type="entry name" value="Na/ntran_symport"/>
</dbReference>
<gene>
    <name evidence="7" type="ORF">ERS852411_01991</name>
</gene>
<evidence type="ECO:0000256" key="1">
    <source>
        <dbReference type="ARBA" id="ARBA00004141"/>
    </source>
</evidence>
<dbReference type="SUPFAM" id="SSF161070">
    <property type="entry name" value="SNF-like"/>
    <property type="match status" value="1"/>
</dbReference>
<organism evidence="7 8">
    <name type="scientific">Flavonifractor plautii</name>
    <name type="common">Fusobacterium plautii</name>
    <dbReference type="NCBI Taxonomy" id="292800"/>
    <lineage>
        <taxon>Bacteria</taxon>
        <taxon>Bacillati</taxon>
        <taxon>Bacillota</taxon>
        <taxon>Clostridia</taxon>
        <taxon>Eubacteriales</taxon>
        <taxon>Oscillospiraceae</taxon>
        <taxon>Flavonifractor</taxon>
    </lineage>
</organism>
<feature type="transmembrane region" description="Helical" evidence="6">
    <location>
        <begin position="41"/>
        <end position="65"/>
    </location>
</feature>
<name>A0A174H903_FLAPL</name>
<feature type="transmembrane region" description="Helical" evidence="6">
    <location>
        <begin position="86"/>
        <end position="109"/>
    </location>
</feature>
<dbReference type="PANTHER" id="PTHR42948">
    <property type="entry name" value="TRANSPORTER"/>
    <property type="match status" value="1"/>
</dbReference>
<dbReference type="PRINTS" id="PR00176">
    <property type="entry name" value="NANEUSMPORT"/>
</dbReference>
<keyword evidence="2" id="KW-0813">Transport</keyword>
<feature type="transmembrane region" description="Helical" evidence="6">
    <location>
        <begin position="144"/>
        <end position="166"/>
    </location>
</feature>
<dbReference type="GO" id="GO:0016020">
    <property type="term" value="C:membrane"/>
    <property type="evidence" value="ECO:0007669"/>
    <property type="project" value="UniProtKB-SubCell"/>
</dbReference>
<dbReference type="InterPro" id="IPR037272">
    <property type="entry name" value="SNS_sf"/>
</dbReference>
<protein>
    <submittedName>
        <fullName evidence="7">Na+-dependent transporters of the SNF family</fullName>
    </submittedName>
</protein>
<accession>A0A174H903</accession>
<evidence type="ECO:0000256" key="2">
    <source>
        <dbReference type="ARBA" id="ARBA00022448"/>
    </source>
</evidence>
<keyword evidence="4 6" id="KW-1133">Transmembrane helix</keyword>
<dbReference type="AlphaFoldDB" id="A0A174H903"/>
<proteinExistence type="predicted"/>
<dbReference type="PROSITE" id="PS50267">
    <property type="entry name" value="NA_NEUROTRAN_SYMP_3"/>
    <property type="match status" value="1"/>
</dbReference>